<dbReference type="InterPro" id="IPR050595">
    <property type="entry name" value="Bact_response_regulator"/>
</dbReference>
<feature type="modified residue" description="4-aspartylphosphate" evidence="2">
    <location>
        <position position="59"/>
    </location>
</feature>
<evidence type="ECO:0000256" key="2">
    <source>
        <dbReference type="PROSITE-ProRule" id="PRU00169"/>
    </source>
</evidence>
<organism evidence="4 5">
    <name type="scientific">Candidatus Magnetobacterium casense</name>
    <dbReference type="NCBI Taxonomy" id="1455061"/>
    <lineage>
        <taxon>Bacteria</taxon>
        <taxon>Pseudomonadati</taxon>
        <taxon>Nitrospirota</taxon>
        <taxon>Thermodesulfovibrionia</taxon>
        <taxon>Thermodesulfovibrionales</taxon>
        <taxon>Candidatus Magnetobacteriaceae</taxon>
        <taxon>Candidatus Magnetobacterium</taxon>
    </lineage>
</organism>
<keyword evidence="1 2" id="KW-0597">Phosphoprotein</keyword>
<evidence type="ECO:0000256" key="1">
    <source>
        <dbReference type="ARBA" id="ARBA00022553"/>
    </source>
</evidence>
<proteinExistence type="predicted"/>
<dbReference type="PANTHER" id="PTHR44591:SF25">
    <property type="entry name" value="CHEMOTAXIS TWO-COMPONENT RESPONSE REGULATOR"/>
    <property type="match status" value="1"/>
</dbReference>
<evidence type="ECO:0000313" key="4">
    <source>
        <dbReference type="EMBL" id="MBV6343010.1"/>
    </source>
</evidence>
<dbReference type="EMBL" id="JABXWD010000411">
    <property type="protein sequence ID" value="MBV6343010.1"/>
    <property type="molecule type" value="Genomic_DNA"/>
</dbReference>
<dbReference type="PROSITE" id="PS50110">
    <property type="entry name" value="RESPONSE_REGULATORY"/>
    <property type="match status" value="1"/>
</dbReference>
<name>A0ABS6S2E2_9BACT</name>
<gene>
    <name evidence="4" type="ORF">HWQ67_15630</name>
</gene>
<evidence type="ECO:0000313" key="5">
    <source>
        <dbReference type="Proteomes" id="UP001196980"/>
    </source>
</evidence>
<feature type="domain" description="Response regulatory" evidence="3">
    <location>
        <begin position="6"/>
        <end position="104"/>
    </location>
</feature>
<dbReference type="SMART" id="SM00448">
    <property type="entry name" value="REC"/>
    <property type="match status" value="1"/>
</dbReference>
<protein>
    <submittedName>
        <fullName evidence="4">Response regulator</fullName>
    </submittedName>
</protein>
<dbReference type="PANTHER" id="PTHR44591">
    <property type="entry name" value="STRESS RESPONSE REGULATOR PROTEIN 1"/>
    <property type="match status" value="1"/>
</dbReference>
<dbReference type="Pfam" id="PF00072">
    <property type="entry name" value="Response_reg"/>
    <property type="match status" value="1"/>
</dbReference>
<dbReference type="Proteomes" id="UP001196980">
    <property type="component" value="Unassembled WGS sequence"/>
</dbReference>
<sequence>MGLTPSVLVVDDESLVRFLVCDVLKDSYTVITAENGEEGLAKFVADAGNGTHIGAVVTDVLMPKMNGVAMYRGMREYRNVPVLFMSGYAGEDNEALTQVLGGKQ</sequence>
<dbReference type="RefSeq" id="WP_218253616.1">
    <property type="nucleotide sequence ID" value="NZ_JABXWD010000411.1"/>
</dbReference>
<comment type="caution">
    <text evidence="4">The sequence shown here is derived from an EMBL/GenBank/DDBJ whole genome shotgun (WGS) entry which is preliminary data.</text>
</comment>
<dbReference type="CDD" id="cd00156">
    <property type="entry name" value="REC"/>
    <property type="match status" value="1"/>
</dbReference>
<accession>A0ABS6S2E2</accession>
<evidence type="ECO:0000259" key="3">
    <source>
        <dbReference type="PROSITE" id="PS50110"/>
    </source>
</evidence>
<reference evidence="4 5" key="1">
    <citation type="journal article" date="2020" name="J Geophys Res Biogeosci">
        <title>Magnetotaxis as an Adaptation to Enable Bacterial Shuttling of Microbial Sulfur and Sulfur Cycling Across Aquatic Oxic#Anoxic Interfaces.</title>
        <authorList>
            <person name="Li J."/>
            <person name="Liu P."/>
            <person name="Wang J."/>
            <person name="Roberts A.P."/>
            <person name="Pan Y."/>
        </authorList>
    </citation>
    <scope>NUCLEOTIDE SEQUENCE [LARGE SCALE GENOMIC DNA]</scope>
    <source>
        <strain evidence="4 5">MYR-1_YQ</strain>
    </source>
</reference>
<keyword evidence="5" id="KW-1185">Reference proteome</keyword>
<dbReference type="InterPro" id="IPR001789">
    <property type="entry name" value="Sig_transdc_resp-reg_receiver"/>
</dbReference>